<accession>A0A2A8CYY9</accession>
<keyword evidence="1" id="KW-0472">Membrane</keyword>
<sequence>MFITNRTKRLGWSIIIMAALAGTVIVLSGCDTSGIDASTGPPEGGGATDLGPNVRLQISFDETDATYSSVWPDVIVGNESKSAKSEGTVYMTEYEETSQVRSYDREGYLTSSSRFIEGHPGMNMPADLYAELQNDMPYDPEDENPVVRSEVKNGRLTAYHADGSVARQRSVDPEAFRLSPEAMDSLEARSTVSASVDERREQTLTSLRSRGVSFRQLDDNRVSFTKSVSSSEGAPTVETVVDLRIGEPIYLKYRLKNGNVDMVQTRRYGMYSGMPFPERIVTYKYDDRKGEWGVVSRSETIRSNINVRFN</sequence>
<dbReference type="EMBL" id="PDEQ01000003">
    <property type="protein sequence ID" value="PEN13821.1"/>
    <property type="molecule type" value="Genomic_DNA"/>
</dbReference>
<dbReference type="Proteomes" id="UP000220102">
    <property type="component" value="Unassembled WGS sequence"/>
</dbReference>
<evidence type="ECO:0000256" key="1">
    <source>
        <dbReference type="SAM" id="Phobius"/>
    </source>
</evidence>
<keyword evidence="1" id="KW-1133">Transmembrane helix</keyword>
<organism evidence="2 3">
    <name type="scientific">Longibacter salinarum</name>
    <dbReference type="NCBI Taxonomy" id="1850348"/>
    <lineage>
        <taxon>Bacteria</taxon>
        <taxon>Pseudomonadati</taxon>
        <taxon>Rhodothermota</taxon>
        <taxon>Rhodothermia</taxon>
        <taxon>Rhodothermales</taxon>
        <taxon>Salisaetaceae</taxon>
        <taxon>Longibacter</taxon>
    </lineage>
</organism>
<gene>
    <name evidence="2" type="ORF">CRI94_07085</name>
</gene>
<keyword evidence="3" id="KW-1185">Reference proteome</keyword>
<comment type="caution">
    <text evidence="2">The sequence shown here is derived from an EMBL/GenBank/DDBJ whole genome shotgun (WGS) entry which is preliminary data.</text>
</comment>
<keyword evidence="1" id="KW-0812">Transmembrane</keyword>
<feature type="transmembrane region" description="Helical" evidence="1">
    <location>
        <begin position="12"/>
        <end position="29"/>
    </location>
</feature>
<reference evidence="2 3" key="1">
    <citation type="submission" date="2017-10" db="EMBL/GenBank/DDBJ databases">
        <title>Draft genome of Longibacter Salinarum.</title>
        <authorList>
            <person name="Goh K.M."/>
            <person name="Shamsir M.S."/>
            <person name="Lim S.W."/>
        </authorList>
    </citation>
    <scope>NUCLEOTIDE SEQUENCE [LARGE SCALE GENOMIC DNA]</scope>
    <source>
        <strain evidence="2 3">KCTC 52045</strain>
    </source>
</reference>
<dbReference type="PROSITE" id="PS51257">
    <property type="entry name" value="PROKAR_LIPOPROTEIN"/>
    <property type="match status" value="1"/>
</dbReference>
<name>A0A2A8CYY9_9BACT</name>
<dbReference type="RefSeq" id="WP_098074985.1">
    <property type="nucleotide sequence ID" value="NZ_PDEQ01000003.1"/>
</dbReference>
<evidence type="ECO:0000313" key="2">
    <source>
        <dbReference type="EMBL" id="PEN13821.1"/>
    </source>
</evidence>
<proteinExistence type="predicted"/>
<dbReference type="AlphaFoldDB" id="A0A2A8CYY9"/>
<evidence type="ECO:0000313" key="3">
    <source>
        <dbReference type="Proteomes" id="UP000220102"/>
    </source>
</evidence>
<protein>
    <submittedName>
        <fullName evidence="2">Uncharacterized protein</fullName>
    </submittedName>
</protein>